<evidence type="ECO:0000313" key="2">
    <source>
        <dbReference type="Proteomes" id="UP001370758"/>
    </source>
</evidence>
<protein>
    <submittedName>
        <fullName evidence="1">Uncharacterized protein</fullName>
    </submittedName>
</protein>
<reference evidence="1 2" key="1">
    <citation type="submission" date="2023-08" db="EMBL/GenBank/DDBJ databases">
        <authorList>
            <person name="Palmer J.M."/>
        </authorList>
    </citation>
    <scope>NUCLEOTIDE SEQUENCE [LARGE SCALE GENOMIC DNA]</scope>
    <source>
        <strain evidence="1 2">TWF481</strain>
    </source>
</reference>
<comment type="caution">
    <text evidence="1">The sequence shown here is derived from an EMBL/GenBank/DDBJ whole genome shotgun (WGS) entry which is preliminary data.</text>
</comment>
<keyword evidence="2" id="KW-1185">Reference proteome</keyword>
<proteinExistence type="predicted"/>
<evidence type="ECO:0000313" key="1">
    <source>
        <dbReference type="EMBL" id="KAK6496791.1"/>
    </source>
</evidence>
<gene>
    <name evidence="1" type="ORF">TWF481_001779</name>
</gene>
<accession>A0AAV9VWN9</accession>
<dbReference type="AlphaFoldDB" id="A0AAV9VWN9"/>
<dbReference type="EMBL" id="JAVHJL010000010">
    <property type="protein sequence ID" value="KAK6496791.1"/>
    <property type="molecule type" value="Genomic_DNA"/>
</dbReference>
<dbReference type="InterPro" id="IPR036866">
    <property type="entry name" value="RibonucZ/Hydroxyglut_hydro"/>
</dbReference>
<sequence length="113" mass="12954">MFVLLPVDYFRKVDGAEPSLANFLSHIHSEAALTVDGRDHLTGLAGKSYRAPFIYCSAATKQLLLKLERRLHRFNYAKKLVESHEYSYLHYANRDRIIVRKLDAELLIFASGT</sequence>
<name>A0AAV9VWN9_9PEZI</name>
<dbReference type="Proteomes" id="UP001370758">
    <property type="component" value="Unassembled WGS sequence"/>
</dbReference>
<organism evidence="1 2">
    <name type="scientific">Arthrobotrys musiformis</name>
    <dbReference type="NCBI Taxonomy" id="47236"/>
    <lineage>
        <taxon>Eukaryota</taxon>
        <taxon>Fungi</taxon>
        <taxon>Dikarya</taxon>
        <taxon>Ascomycota</taxon>
        <taxon>Pezizomycotina</taxon>
        <taxon>Orbiliomycetes</taxon>
        <taxon>Orbiliales</taxon>
        <taxon>Orbiliaceae</taxon>
        <taxon>Arthrobotrys</taxon>
    </lineage>
</organism>
<dbReference type="Gene3D" id="3.60.15.10">
    <property type="entry name" value="Ribonuclease Z/Hydroxyacylglutathione hydrolase-like"/>
    <property type="match status" value="1"/>
</dbReference>